<accession>A0ABQ5DD87</accession>
<evidence type="ECO:0008006" key="3">
    <source>
        <dbReference type="Google" id="ProtNLM"/>
    </source>
</evidence>
<dbReference type="PANTHER" id="PTHR48475:SF2">
    <property type="entry name" value="RIBONUCLEASE H"/>
    <property type="match status" value="1"/>
</dbReference>
<name>A0ABQ5DD87_9ASTR</name>
<dbReference type="Proteomes" id="UP001151760">
    <property type="component" value="Unassembled WGS sequence"/>
</dbReference>
<proteinExistence type="predicted"/>
<organism evidence="1 2">
    <name type="scientific">Tanacetum coccineum</name>
    <dbReference type="NCBI Taxonomy" id="301880"/>
    <lineage>
        <taxon>Eukaryota</taxon>
        <taxon>Viridiplantae</taxon>
        <taxon>Streptophyta</taxon>
        <taxon>Embryophyta</taxon>
        <taxon>Tracheophyta</taxon>
        <taxon>Spermatophyta</taxon>
        <taxon>Magnoliopsida</taxon>
        <taxon>eudicotyledons</taxon>
        <taxon>Gunneridae</taxon>
        <taxon>Pentapetalae</taxon>
        <taxon>asterids</taxon>
        <taxon>campanulids</taxon>
        <taxon>Asterales</taxon>
        <taxon>Asteraceae</taxon>
        <taxon>Asteroideae</taxon>
        <taxon>Anthemideae</taxon>
        <taxon>Anthemidinae</taxon>
        <taxon>Tanacetum</taxon>
    </lineage>
</organism>
<dbReference type="EMBL" id="BQNB010015173">
    <property type="protein sequence ID" value="GJT36832.1"/>
    <property type="molecule type" value="Genomic_DNA"/>
</dbReference>
<protein>
    <recommendedName>
        <fullName evidence="3">Reverse transcriptase domain-containing protein</fullName>
    </recommendedName>
</protein>
<dbReference type="PANTHER" id="PTHR48475">
    <property type="entry name" value="RIBONUCLEASE H"/>
    <property type="match status" value="1"/>
</dbReference>
<reference evidence="1" key="1">
    <citation type="journal article" date="2022" name="Int. J. Mol. Sci.">
        <title>Draft Genome of Tanacetum Coccineum: Genomic Comparison of Closely Related Tanacetum-Family Plants.</title>
        <authorList>
            <person name="Yamashiro T."/>
            <person name="Shiraishi A."/>
            <person name="Nakayama K."/>
            <person name="Satake H."/>
        </authorList>
    </citation>
    <scope>NUCLEOTIDE SEQUENCE</scope>
</reference>
<gene>
    <name evidence="1" type="ORF">Tco_0936697</name>
</gene>
<keyword evidence="2" id="KW-1185">Reference proteome</keyword>
<evidence type="ECO:0000313" key="1">
    <source>
        <dbReference type="EMBL" id="GJT36832.1"/>
    </source>
</evidence>
<sequence length="190" mass="21996">MERVRRDQNKKADALSKLASMTLSKLAKEVLVEVLHEKSIVEKEMTDIIKEDGENWMAPIREYLLLGKLPNDSQKAKKIRIKAPQYKMIDNDLYRNMPNTLIDTEETKAGDDIYNVSVAFSQWGIDIVGPLPIAPGGARQKEKKRRKDLDILEERREIAAIKEAYYKQKLERYYNKHVLPSTFKQGTYAL</sequence>
<comment type="caution">
    <text evidence="1">The sequence shown here is derived from an EMBL/GenBank/DDBJ whole genome shotgun (WGS) entry which is preliminary data.</text>
</comment>
<reference evidence="1" key="2">
    <citation type="submission" date="2022-01" db="EMBL/GenBank/DDBJ databases">
        <authorList>
            <person name="Yamashiro T."/>
            <person name="Shiraishi A."/>
            <person name="Satake H."/>
            <person name="Nakayama K."/>
        </authorList>
    </citation>
    <scope>NUCLEOTIDE SEQUENCE</scope>
</reference>
<evidence type="ECO:0000313" key="2">
    <source>
        <dbReference type="Proteomes" id="UP001151760"/>
    </source>
</evidence>